<protein>
    <submittedName>
        <fullName evidence="2">Uncharacterized protein</fullName>
    </submittedName>
</protein>
<evidence type="ECO:0000313" key="3">
    <source>
        <dbReference type="Proteomes" id="UP000215914"/>
    </source>
</evidence>
<proteinExistence type="predicted"/>
<dbReference type="AlphaFoldDB" id="A0A251RTF3"/>
<reference evidence="3" key="1">
    <citation type="journal article" date="2017" name="Nature">
        <title>The sunflower genome provides insights into oil metabolism, flowering and Asterid evolution.</title>
        <authorList>
            <person name="Badouin H."/>
            <person name="Gouzy J."/>
            <person name="Grassa C.J."/>
            <person name="Murat F."/>
            <person name="Staton S.E."/>
            <person name="Cottret L."/>
            <person name="Lelandais-Briere C."/>
            <person name="Owens G.L."/>
            <person name="Carrere S."/>
            <person name="Mayjonade B."/>
            <person name="Legrand L."/>
            <person name="Gill N."/>
            <person name="Kane N.C."/>
            <person name="Bowers J.E."/>
            <person name="Hubner S."/>
            <person name="Bellec A."/>
            <person name="Berard A."/>
            <person name="Berges H."/>
            <person name="Blanchet N."/>
            <person name="Boniface M.C."/>
            <person name="Brunel D."/>
            <person name="Catrice O."/>
            <person name="Chaidir N."/>
            <person name="Claudel C."/>
            <person name="Donnadieu C."/>
            <person name="Faraut T."/>
            <person name="Fievet G."/>
            <person name="Helmstetter N."/>
            <person name="King M."/>
            <person name="Knapp S.J."/>
            <person name="Lai Z."/>
            <person name="Le Paslier M.C."/>
            <person name="Lippi Y."/>
            <person name="Lorenzon L."/>
            <person name="Mandel J.R."/>
            <person name="Marage G."/>
            <person name="Marchand G."/>
            <person name="Marquand E."/>
            <person name="Bret-Mestries E."/>
            <person name="Morien E."/>
            <person name="Nambeesan S."/>
            <person name="Nguyen T."/>
            <person name="Pegot-Espagnet P."/>
            <person name="Pouilly N."/>
            <person name="Raftis F."/>
            <person name="Sallet E."/>
            <person name="Schiex T."/>
            <person name="Thomas J."/>
            <person name="Vandecasteele C."/>
            <person name="Vares D."/>
            <person name="Vear F."/>
            <person name="Vautrin S."/>
            <person name="Crespi M."/>
            <person name="Mangin B."/>
            <person name="Burke J.M."/>
            <person name="Salse J."/>
            <person name="Munos S."/>
            <person name="Vincourt P."/>
            <person name="Rieseberg L.H."/>
            <person name="Langlade N.B."/>
        </authorList>
    </citation>
    <scope>NUCLEOTIDE SEQUENCE [LARGE SCALE GENOMIC DNA]</scope>
    <source>
        <strain evidence="3">cv. SF193</strain>
    </source>
</reference>
<dbReference type="InParanoid" id="A0A251RTF3"/>
<feature type="region of interest" description="Disordered" evidence="1">
    <location>
        <begin position="74"/>
        <end position="115"/>
    </location>
</feature>
<accession>A0A251RTF3</accession>
<organism evidence="2 3">
    <name type="scientific">Helianthus annuus</name>
    <name type="common">Common sunflower</name>
    <dbReference type="NCBI Taxonomy" id="4232"/>
    <lineage>
        <taxon>Eukaryota</taxon>
        <taxon>Viridiplantae</taxon>
        <taxon>Streptophyta</taxon>
        <taxon>Embryophyta</taxon>
        <taxon>Tracheophyta</taxon>
        <taxon>Spermatophyta</taxon>
        <taxon>Magnoliopsida</taxon>
        <taxon>eudicotyledons</taxon>
        <taxon>Gunneridae</taxon>
        <taxon>Pentapetalae</taxon>
        <taxon>asterids</taxon>
        <taxon>campanulids</taxon>
        <taxon>Asterales</taxon>
        <taxon>Asteraceae</taxon>
        <taxon>Asteroideae</taxon>
        <taxon>Heliantheae alliance</taxon>
        <taxon>Heliantheae</taxon>
        <taxon>Helianthus</taxon>
    </lineage>
</organism>
<dbReference type="EMBL" id="CM007906">
    <property type="protein sequence ID" value="OTF87530.1"/>
    <property type="molecule type" value="Genomic_DNA"/>
</dbReference>
<evidence type="ECO:0000313" key="2">
    <source>
        <dbReference type="EMBL" id="OTF87530.1"/>
    </source>
</evidence>
<feature type="compositionally biased region" description="Polar residues" evidence="1">
    <location>
        <begin position="94"/>
        <end position="115"/>
    </location>
</feature>
<keyword evidence="3" id="KW-1185">Reference proteome</keyword>
<sequence length="206" mass="22599">MPTTAQTPTDSFPPQIIMENIILLLEFIVDAIEIALQCWSGLRPGVESEAFGAKWSENDAFHQTARYGIHTHDRARPPNIGTLGQHYHPAPRPSKTSSRTTVPDTGTTVPSQNHHLISPFSKSLQSLPSTIGTHNHAVARHGRATSETFERGFSQNGSKHNMVNNRESGSVTCQARPCQKVAWLCHLPSSLNTSLKLICKGVGAFW</sequence>
<evidence type="ECO:0000256" key="1">
    <source>
        <dbReference type="SAM" id="MobiDB-lite"/>
    </source>
</evidence>
<dbReference type="Proteomes" id="UP000215914">
    <property type="component" value="Chromosome 17"/>
</dbReference>
<gene>
    <name evidence="2" type="ORF">HannXRQ_Chr17g0562851</name>
</gene>
<name>A0A251RTF3_HELAN</name>